<evidence type="ECO:0000256" key="8">
    <source>
        <dbReference type="ARBA" id="ARBA00022801"/>
    </source>
</evidence>
<dbReference type="PANTHER" id="PTHR43856:SF1">
    <property type="entry name" value="MITOCHONDRIAL CARDIOLIPIN HYDROLASE"/>
    <property type="match status" value="1"/>
</dbReference>
<comment type="subcellular location">
    <subcellularLocation>
        <location evidence="3">Secreted</location>
    </subcellularLocation>
</comment>
<keyword evidence="9" id="KW-0442">Lipid degradation</keyword>
<comment type="function">
    <text evidence="2">Could be a virulence factor.</text>
</comment>
<comment type="similarity">
    <text evidence="4">Belongs to the phospholipase D family.</text>
</comment>
<feature type="domain" description="PLD phosphodiesterase" evidence="12">
    <location>
        <begin position="442"/>
        <end position="469"/>
    </location>
</feature>
<dbReference type="PROSITE" id="PS50035">
    <property type="entry name" value="PLD"/>
    <property type="match status" value="1"/>
</dbReference>
<evidence type="ECO:0000313" key="14">
    <source>
        <dbReference type="Proteomes" id="UP000220353"/>
    </source>
</evidence>
<dbReference type="InterPro" id="IPR051406">
    <property type="entry name" value="PLD_domain"/>
</dbReference>
<evidence type="ECO:0000256" key="3">
    <source>
        <dbReference type="ARBA" id="ARBA00004613"/>
    </source>
</evidence>
<keyword evidence="7" id="KW-0964">Secreted</keyword>
<proteinExistence type="inferred from homology"/>
<keyword evidence="8" id="KW-0378">Hydrolase</keyword>
<dbReference type="SMART" id="SM00155">
    <property type="entry name" value="PLDc"/>
    <property type="match status" value="2"/>
</dbReference>
<dbReference type="Pfam" id="PF13091">
    <property type="entry name" value="PLDc_2"/>
    <property type="match status" value="2"/>
</dbReference>
<evidence type="ECO:0000256" key="9">
    <source>
        <dbReference type="ARBA" id="ARBA00022963"/>
    </source>
</evidence>
<evidence type="ECO:0000256" key="10">
    <source>
        <dbReference type="ARBA" id="ARBA00023098"/>
    </source>
</evidence>
<dbReference type="GO" id="GO:0016891">
    <property type="term" value="F:RNA endonuclease activity producing 5'-phosphomonoesters, hydrolytic mechanism"/>
    <property type="evidence" value="ECO:0007669"/>
    <property type="project" value="TreeGrafter"/>
</dbReference>
<evidence type="ECO:0000259" key="12">
    <source>
        <dbReference type="PROSITE" id="PS50035"/>
    </source>
</evidence>
<evidence type="ECO:0000256" key="4">
    <source>
        <dbReference type="ARBA" id="ARBA00008664"/>
    </source>
</evidence>
<dbReference type="PANTHER" id="PTHR43856">
    <property type="entry name" value="CARDIOLIPIN HYDROLASE"/>
    <property type="match status" value="1"/>
</dbReference>
<reference evidence="13 14" key="1">
    <citation type="submission" date="2017-09" db="EMBL/GenBank/DDBJ databases">
        <title>Comparative genomics of rhizobia isolated from Phaseolus vulgaris in China.</title>
        <authorList>
            <person name="Tong W."/>
        </authorList>
    </citation>
    <scope>NUCLEOTIDE SEQUENCE [LARGE SCALE GENOMIC DNA]</scope>
    <source>
        <strain evidence="13 14">PCH1</strain>
    </source>
</reference>
<evidence type="ECO:0000256" key="11">
    <source>
        <dbReference type="ARBA" id="ARBA00029594"/>
    </source>
</evidence>
<dbReference type="InterPro" id="IPR001736">
    <property type="entry name" value="PLipase_D/transphosphatidylase"/>
</dbReference>
<gene>
    <name evidence="13" type="ORF">CO661_27015</name>
</gene>
<dbReference type="GO" id="GO:0005576">
    <property type="term" value="C:extracellular region"/>
    <property type="evidence" value="ECO:0007669"/>
    <property type="project" value="UniProtKB-SubCell"/>
</dbReference>
<organism evidence="13 14">
    <name type="scientific">Rhizobium fredii</name>
    <name type="common">Sinorhizobium fredii</name>
    <dbReference type="NCBI Taxonomy" id="380"/>
    <lineage>
        <taxon>Bacteria</taxon>
        <taxon>Pseudomonadati</taxon>
        <taxon>Pseudomonadota</taxon>
        <taxon>Alphaproteobacteria</taxon>
        <taxon>Hyphomicrobiales</taxon>
        <taxon>Rhizobiaceae</taxon>
        <taxon>Sinorhizobium/Ensifer group</taxon>
        <taxon>Sinorhizobium</taxon>
    </lineage>
</organism>
<evidence type="ECO:0000256" key="7">
    <source>
        <dbReference type="ARBA" id="ARBA00022525"/>
    </source>
</evidence>
<comment type="catalytic activity">
    <reaction evidence="1">
        <text>a 1,2-diacyl-sn-glycero-3-phosphocholine + H2O = a 1,2-diacyl-sn-glycero-3-phosphate + choline + H(+)</text>
        <dbReference type="Rhea" id="RHEA:14445"/>
        <dbReference type="ChEBI" id="CHEBI:15354"/>
        <dbReference type="ChEBI" id="CHEBI:15377"/>
        <dbReference type="ChEBI" id="CHEBI:15378"/>
        <dbReference type="ChEBI" id="CHEBI:57643"/>
        <dbReference type="ChEBI" id="CHEBI:58608"/>
        <dbReference type="EC" id="3.1.4.4"/>
    </reaction>
</comment>
<dbReference type="SUPFAM" id="SSF56024">
    <property type="entry name" value="Phospholipase D/nuclease"/>
    <property type="match status" value="2"/>
</dbReference>
<name>A0A2A6LPZ9_RHIFR</name>
<dbReference type="AlphaFoldDB" id="A0A2A6LPZ9"/>
<keyword evidence="10" id="KW-0443">Lipid metabolism</keyword>
<evidence type="ECO:0000313" key="13">
    <source>
        <dbReference type="EMBL" id="PDT44743.1"/>
    </source>
</evidence>
<dbReference type="EMBL" id="NWTC01000028">
    <property type="protein sequence ID" value="PDT44743.1"/>
    <property type="molecule type" value="Genomic_DNA"/>
</dbReference>
<dbReference type="GO" id="GO:0016042">
    <property type="term" value="P:lipid catabolic process"/>
    <property type="evidence" value="ECO:0007669"/>
    <property type="project" value="UniProtKB-KW"/>
</dbReference>
<evidence type="ECO:0000256" key="5">
    <source>
        <dbReference type="ARBA" id="ARBA00012027"/>
    </source>
</evidence>
<dbReference type="CDD" id="cd00138">
    <property type="entry name" value="PLDc_SF"/>
    <property type="match status" value="1"/>
</dbReference>
<protein>
    <recommendedName>
        <fullName evidence="6">Phospholipase D</fullName>
        <ecNumber evidence="5">3.1.4.4</ecNumber>
    </recommendedName>
    <alternativeName>
        <fullName evidence="11">Choline phosphatase</fullName>
    </alternativeName>
</protein>
<dbReference type="GO" id="GO:0004630">
    <property type="term" value="F:phospholipase D activity"/>
    <property type="evidence" value="ECO:0007669"/>
    <property type="project" value="UniProtKB-EC"/>
</dbReference>
<evidence type="ECO:0000256" key="1">
    <source>
        <dbReference type="ARBA" id="ARBA00000798"/>
    </source>
</evidence>
<dbReference type="Proteomes" id="UP000220353">
    <property type="component" value="Unassembled WGS sequence"/>
</dbReference>
<sequence length="534" mass="59162">MRVLDTGTKQVVRQTISEHLDTLRHIPGFIEALPGFVIDNGQIVREPGIVVYLAHKKPDSHTSRAEAVPRQIGPFRVTVIQADPYRQLLADEDLRPIADAVAEASTSALTYEPIAGDPIDERFEIDRPVVCHVGPDAGWPTLRPFLEATEKTLSVAMYDFNADYIAKTFIETISGRGVKAVLTWDDSMTTPETAIRARLKVALKEGLDGWIVKCGANYRFASAYHEKVAVRDSSAFWLSSGNWSLRSQPDIDPIANPTAAKGMYSKGNREWHVIVEDAQLSAVFERYIAHDRDGSKEEAEAGEDEAVLDRRPQERMPDLFVPIETVIGGFDLAASIADPVAPALLPTSARAFEVQPVLTPDNYLKRLVELIGSAQRSLYLQFAYINYSEAAKDEPFREMLKLLADISYRSGFDLRIILGSNGATDKIRKLAEIGFNDKVFRTQGNVHNKGIIVDGTTVLISSTNWSGDGVLRNRDAGVIIYDAEVAGFYRDVFLSDWNDRSNAFLAEDQPILIATPGAETPAGMVRVSWRDYFG</sequence>
<dbReference type="GO" id="GO:0006793">
    <property type="term" value="P:phosphorus metabolic process"/>
    <property type="evidence" value="ECO:0007669"/>
    <property type="project" value="UniProtKB-ARBA"/>
</dbReference>
<accession>A0A2A6LPZ9</accession>
<evidence type="ECO:0000256" key="6">
    <source>
        <dbReference type="ARBA" id="ARBA00018392"/>
    </source>
</evidence>
<dbReference type="CDD" id="cd09128">
    <property type="entry name" value="PLDc_unchar1_2"/>
    <property type="match status" value="1"/>
</dbReference>
<evidence type="ECO:0000256" key="2">
    <source>
        <dbReference type="ARBA" id="ARBA00003145"/>
    </source>
</evidence>
<dbReference type="InterPro" id="IPR025202">
    <property type="entry name" value="PLD-like_dom"/>
</dbReference>
<dbReference type="Gene3D" id="3.30.870.10">
    <property type="entry name" value="Endonuclease Chain A"/>
    <property type="match status" value="2"/>
</dbReference>
<dbReference type="EC" id="3.1.4.4" evidence="5"/>
<comment type="caution">
    <text evidence="13">The sequence shown here is derived from an EMBL/GenBank/DDBJ whole genome shotgun (WGS) entry which is preliminary data.</text>
</comment>